<dbReference type="Proteomes" id="UP000269721">
    <property type="component" value="Unassembled WGS sequence"/>
</dbReference>
<proteinExistence type="predicted"/>
<feature type="compositionally biased region" description="Basic residues" evidence="1">
    <location>
        <begin position="167"/>
        <end position="176"/>
    </location>
</feature>
<feature type="compositionally biased region" description="Basic and acidic residues" evidence="1">
    <location>
        <begin position="48"/>
        <end position="63"/>
    </location>
</feature>
<keyword evidence="3" id="KW-1185">Reference proteome</keyword>
<feature type="compositionally biased region" description="Low complexity" evidence="1">
    <location>
        <begin position="178"/>
        <end position="195"/>
    </location>
</feature>
<feature type="region of interest" description="Disordered" evidence="1">
    <location>
        <begin position="1"/>
        <end position="195"/>
    </location>
</feature>
<protein>
    <submittedName>
        <fullName evidence="2">Uncharacterized protein</fullName>
    </submittedName>
</protein>
<gene>
    <name evidence="2" type="ORF">BDK51DRAFT_47329</name>
</gene>
<feature type="region of interest" description="Disordered" evidence="1">
    <location>
        <begin position="215"/>
        <end position="246"/>
    </location>
</feature>
<feature type="compositionally biased region" description="Acidic residues" evidence="1">
    <location>
        <begin position="36"/>
        <end position="47"/>
    </location>
</feature>
<dbReference type="EMBL" id="KZ998513">
    <property type="protein sequence ID" value="RKO86056.1"/>
    <property type="molecule type" value="Genomic_DNA"/>
</dbReference>
<feature type="compositionally biased region" description="Polar residues" evidence="1">
    <location>
        <begin position="226"/>
        <end position="235"/>
    </location>
</feature>
<dbReference type="AlphaFoldDB" id="A0A4P9W7C4"/>
<accession>A0A4P9W7C4</accession>
<reference evidence="3" key="1">
    <citation type="journal article" date="2018" name="Nat. Microbiol.">
        <title>Leveraging single-cell genomics to expand the fungal tree of life.</title>
        <authorList>
            <person name="Ahrendt S.R."/>
            <person name="Quandt C.A."/>
            <person name="Ciobanu D."/>
            <person name="Clum A."/>
            <person name="Salamov A."/>
            <person name="Andreopoulos B."/>
            <person name="Cheng J.F."/>
            <person name="Woyke T."/>
            <person name="Pelin A."/>
            <person name="Henrissat B."/>
            <person name="Reynolds N.K."/>
            <person name="Benny G.L."/>
            <person name="Smith M.E."/>
            <person name="James T.Y."/>
            <person name="Grigoriev I.V."/>
        </authorList>
    </citation>
    <scope>NUCLEOTIDE SEQUENCE [LARGE SCALE GENOMIC DNA]</scope>
</reference>
<organism evidence="2 3">
    <name type="scientific">Blyttiomyces helicus</name>
    <dbReference type="NCBI Taxonomy" id="388810"/>
    <lineage>
        <taxon>Eukaryota</taxon>
        <taxon>Fungi</taxon>
        <taxon>Fungi incertae sedis</taxon>
        <taxon>Chytridiomycota</taxon>
        <taxon>Chytridiomycota incertae sedis</taxon>
        <taxon>Chytridiomycetes</taxon>
        <taxon>Chytridiomycetes incertae sedis</taxon>
        <taxon>Blyttiomyces</taxon>
    </lineage>
</organism>
<feature type="region of interest" description="Disordered" evidence="1">
    <location>
        <begin position="294"/>
        <end position="331"/>
    </location>
</feature>
<name>A0A4P9W7C4_9FUNG</name>
<evidence type="ECO:0000313" key="2">
    <source>
        <dbReference type="EMBL" id="RKO86056.1"/>
    </source>
</evidence>
<feature type="compositionally biased region" description="Acidic residues" evidence="1">
    <location>
        <begin position="114"/>
        <end position="123"/>
    </location>
</feature>
<feature type="compositionally biased region" description="Basic and acidic residues" evidence="1">
    <location>
        <begin position="133"/>
        <end position="146"/>
    </location>
</feature>
<feature type="compositionally biased region" description="Basic and acidic residues" evidence="1">
    <location>
        <begin position="321"/>
        <end position="331"/>
    </location>
</feature>
<evidence type="ECO:0000313" key="3">
    <source>
        <dbReference type="Proteomes" id="UP000269721"/>
    </source>
</evidence>
<feature type="compositionally biased region" description="Basic residues" evidence="1">
    <location>
        <begin position="147"/>
        <end position="159"/>
    </location>
</feature>
<sequence>MTSFAANSDTEELSGAETGHAIKDPRLPSDMSGSDENNELDLVDDQEWNDHSEELERVEESPNKKSQSKSPMKSHSRQKSVEESPPKKSHSRQKSVEESAKRRKLEAMEMSMEMSDDDEEEQGSQEPGKKKKLVEVSGHDAEEARPVPKRRVGRPRIHPPKQGPSKPRGRPRKNWSHSKSAATSAPSVSPTLAAPIAPASSSGLLAANTWPFPITFPIHRPPASETRVTAPSAASSRAVHSKLPDTDPAPIHAAYAPLSHSAAHSGGKAVAVAGSAAFPVAATSSAPSIASPFTVGQDPIPTAATATSSLSVPSGAPNKASVDRNIDEQQR</sequence>
<evidence type="ECO:0000256" key="1">
    <source>
        <dbReference type="SAM" id="MobiDB-lite"/>
    </source>
</evidence>